<gene>
    <name evidence="3" type="primary">LOC108666881</name>
</gene>
<sequence length="971" mass="111033">MAIQNVVQCSNNDINFGKYFKAVTSTGKIIMQKVSLLVLSSNTNYTAGMSIQSFCCGGLGWSNGELRKIFRSDLPRTKFSLEDPQLEGDVTFWYKIISNLLGPLPDSLKNKLSQLKNLRNCVCHEELTISDLDLIDKMQHLKMLSVDIMKDVDAFLRSDSSAFVDKLLEDLDDLLQQSIMTVISASVECYKEFRDDLIGRLIRNGRRELKKSYDSLKILNPLNWLNDDQFHEFSVKNVFTVLQLSHAGVDIEQSNLLELGNNIRFLARVIILSGVFGSGKTSLCRYLVHEWCSYSNSVHGLNDFDLLIHISLQCVVSDNMKQFITEQLLPLTTKDMKPDEVVLLLQNIRVLFVIDGYDERNAASRALVKEILMKFVDAKIVLASRPEFTLEIKNMVGQHIEVSVLGFDAKRRVEYVDKVMTALEPDKKERRAKSDKFLSMIANNSKRIGEQLDLPLATSLLLILWLKDPESASNISSSTSLYVELFKMFRSKLVNRLLNQSSSHQVQIEKAVDEWYRKVIRIAWKMLISDTLYLSDGDRDELVAAAEALHINPIETLSTFLTCRMQESLSGTSYCFSFMHNSAVEFMAAEYFSAFLSNTENDEVTSHRISLNREQEVLRDLRKSGNILRFREMIIYTFGLLPKSNRQGDEDSIPVPIVEFLLKLLLEELTVSEEETELWHNIITESRYDSAVRCAIGAAINSKSWWTIDETNKLLTNVHLSLMRATFSSPARLNVETNFKSARDIPHLAEFLLLVAIHKNCDVSLNFGRQFNIIDDQEQMDEMVVPLLRANSVIELTGHAGIKAMKALKTATKLRSISLRISSIECLKVFAEYLKQSFKSFHFNQILHLGKKTFLENIEVFLDLQPNSVSPELLPQLIFCVRRSVLKFCGVSDEEIDWCMKCLQKLNNKFSFVVFFQSQITFSGIKRFLRRNSDACKHMKAILVHSSYKPSESENSFLHTHTRPIIRWCKV</sequence>
<evidence type="ECO:0000259" key="1">
    <source>
        <dbReference type="Pfam" id="PF05729"/>
    </source>
</evidence>
<dbReference type="Gene3D" id="3.40.50.300">
    <property type="entry name" value="P-loop containing nucleotide triphosphate hydrolases"/>
    <property type="match status" value="1"/>
</dbReference>
<reference evidence="3" key="1">
    <citation type="submission" date="2025-08" db="UniProtKB">
        <authorList>
            <consortium name="RefSeq"/>
        </authorList>
    </citation>
    <scope>IDENTIFICATION</scope>
    <source>
        <tissue evidence="3">Whole organism</tissue>
    </source>
</reference>
<protein>
    <submittedName>
        <fullName evidence="3">Uncharacterized protein LOC108666881</fullName>
    </submittedName>
</protein>
<name>A0A8B7N6R1_HYAAZ</name>
<dbReference type="Proteomes" id="UP000694843">
    <property type="component" value="Unplaced"/>
</dbReference>
<dbReference type="Pfam" id="PF05729">
    <property type="entry name" value="NACHT"/>
    <property type="match status" value="1"/>
</dbReference>
<organism evidence="2 3">
    <name type="scientific">Hyalella azteca</name>
    <name type="common">Amphipod</name>
    <dbReference type="NCBI Taxonomy" id="294128"/>
    <lineage>
        <taxon>Eukaryota</taxon>
        <taxon>Metazoa</taxon>
        <taxon>Ecdysozoa</taxon>
        <taxon>Arthropoda</taxon>
        <taxon>Crustacea</taxon>
        <taxon>Multicrustacea</taxon>
        <taxon>Malacostraca</taxon>
        <taxon>Eumalacostraca</taxon>
        <taxon>Peracarida</taxon>
        <taxon>Amphipoda</taxon>
        <taxon>Senticaudata</taxon>
        <taxon>Talitrida</taxon>
        <taxon>Talitroidea</taxon>
        <taxon>Hyalellidae</taxon>
        <taxon>Hyalella</taxon>
    </lineage>
</organism>
<dbReference type="OrthoDB" id="120976at2759"/>
<dbReference type="InterPro" id="IPR007111">
    <property type="entry name" value="NACHT_NTPase"/>
</dbReference>
<dbReference type="GeneID" id="108666881"/>
<dbReference type="PANTHER" id="PTHR46844">
    <property type="entry name" value="SLR5058 PROTEIN"/>
    <property type="match status" value="1"/>
</dbReference>
<dbReference type="AlphaFoldDB" id="A0A8B7N6R1"/>
<dbReference type="PANTHER" id="PTHR46844:SF1">
    <property type="entry name" value="SLR5058 PROTEIN"/>
    <property type="match status" value="1"/>
</dbReference>
<proteinExistence type="predicted"/>
<keyword evidence="2" id="KW-1185">Reference proteome</keyword>
<accession>A0A8B7N6R1</accession>
<evidence type="ECO:0000313" key="2">
    <source>
        <dbReference type="Proteomes" id="UP000694843"/>
    </source>
</evidence>
<dbReference type="RefSeq" id="XP_018009310.1">
    <property type="nucleotide sequence ID" value="XM_018153821.2"/>
</dbReference>
<dbReference type="SUPFAM" id="SSF52540">
    <property type="entry name" value="P-loop containing nucleoside triphosphate hydrolases"/>
    <property type="match status" value="1"/>
</dbReference>
<dbReference type="InterPro" id="IPR027417">
    <property type="entry name" value="P-loop_NTPase"/>
</dbReference>
<feature type="domain" description="NACHT" evidence="1">
    <location>
        <begin position="268"/>
        <end position="420"/>
    </location>
</feature>
<dbReference type="KEGG" id="hazt:108666881"/>
<evidence type="ECO:0000313" key="3">
    <source>
        <dbReference type="RefSeq" id="XP_018009310.1"/>
    </source>
</evidence>